<dbReference type="Proteomes" id="UP000503447">
    <property type="component" value="Chromosome"/>
</dbReference>
<dbReference type="AlphaFoldDB" id="A0A6M5YNQ6"/>
<keyword evidence="2" id="KW-1185">Reference proteome</keyword>
<evidence type="ECO:0000313" key="2">
    <source>
        <dbReference type="Proteomes" id="UP000503447"/>
    </source>
</evidence>
<accession>A0A6M5YNQ6</accession>
<name>A0A6M5YNQ6_9BACT</name>
<protein>
    <submittedName>
        <fullName evidence="1">Uncharacterized protein</fullName>
    </submittedName>
</protein>
<evidence type="ECO:0000313" key="1">
    <source>
        <dbReference type="EMBL" id="QJW95588.1"/>
    </source>
</evidence>
<dbReference type="RefSeq" id="WP_171471345.1">
    <property type="nucleotide sequence ID" value="NZ_CP053452.2"/>
</dbReference>
<dbReference type="KEGG" id="ftj:FTUN_3138"/>
<organism evidence="1 2">
    <name type="scientific">Frigoriglobus tundricola</name>
    <dbReference type="NCBI Taxonomy" id="2774151"/>
    <lineage>
        <taxon>Bacteria</taxon>
        <taxon>Pseudomonadati</taxon>
        <taxon>Planctomycetota</taxon>
        <taxon>Planctomycetia</taxon>
        <taxon>Gemmatales</taxon>
        <taxon>Gemmataceae</taxon>
        <taxon>Frigoriglobus</taxon>
    </lineage>
</organism>
<gene>
    <name evidence="1" type="ORF">FTUN_3138</name>
</gene>
<reference evidence="2" key="1">
    <citation type="submission" date="2020-05" db="EMBL/GenBank/DDBJ databases">
        <title>Frigoriglobus tundricola gen. nov., sp. nov., a psychrotolerant cellulolytic planctomycete of the family Gemmataceae with two divergent copies of 16S rRNA gene.</title>
        <authorList>
            <person name="Kulichevskaya I.S."/>
            <person name="Ivanova A.A."/>
            <person name="Naumoff D.G."/>
            <person name="Beletsky A.V."/>
            <person name="Rijpstra W.I.C."/>
            <person name="Sinninghe Damste J.S."/>
            <person name="Mardanov A.V."/>
            <person name="Ravin N.V."/>
            <person name="Dedysh S.N."/>
        </authorList>
    </citation>
    <scope>NUCLEOTIDE SEQUENCE [LARGE SCALE GENOMIC DNA]</scope>
    <source>
        <strain evidence="2">PL17</strain>
    </source>
</reference>
<proteinExistence type="predicted"/>
<dbReference type="EMBL" id="CP053452">
    <property type="protein sequence ID" value="QJW95588.1"/>
    <property type="molecule type" value="Genomic_DNA"/>
</dbReference>
<sequence length="175" mass="19123">MADPFFSLLADALNLTHPRFAAAHGLVYTPEEAEEPAAARKVRERPFVMEFYHEFRRLWDQAAPVQRGLGHIMLQADPDLGARVPDLLFWTLGERGAADTRLAAVSFAFLTNPGAIAADQSLLVRVRDKPGYPRAVSVVIGRHSDVPGDGLPRVDGVATVFFDTEKWQVVTGGGS</sequence>